<protein>
    <submittedName>
        <fullName evidence="1">Uncharacterized protein</fullName>
    </submittedName>
</protein>
<keyword evidence="2" id="KW-1185">Reference proteome</keyword>
<organism evidence="1 2">
    <name type="scientific">Coniosporium uncinatum</name>
    <dbReference type="NCBI Taxonomy" id="93489"/>
    <lineage>
        <taxon>Eukaryota</taxon>
        <taxon>Fungi</taxon>
        <taxon>Dikarya</taxon>
        <taxon>Ascomycota</taxon>
        <taxon>Pezizomycotina</taxon>
        <taxon>Dothideomycetes</taxon>
        <taxon>Dothideomycetes incertae sedis</taxon>
        <taxon>Coniosporium</taxon>
    </lineage>
</organism>
<accession>A0ACC3DIV4</accession>
<proteinExistence type="predicted"/>
<feature type="non-terminal residue" evidence="1">
    <location>
        <position position="74"/>
    </location>
</feature>
<dbReference type="EMBL" id="JAWDJW010003909">
    <property type="protein sequence ID" value="KAK3076491.1"/>
    <property type="molecule type" value="Genomic_DNA"/>
</dbReference>
<gene>
    <name evidence="1" type="ORF">LTS18_012865</name>
</gene>
<reference evidence="1" key="1">
    <citation type="submission" date="2024-09" db="EMBL/GenBank/DDBJ databases">
        <title>Black Yeasts Isolated from many extreme environments.</title>
        <authorList>
            <person name="Coleine C."/>
            <person name="Stajich J.E."/>
            <person name="Selbmann L."/>
        </authorList>
    </citation>
    <scope>NUCLEOTIDE SEQUENCE</scope>
    <source>
        <strain evidence="1">CCFEE 5737</strain>
    </source>
</reference>
<comment type="caution">
    <text evidence="1">The sequence shown here is derived from an EMBL/GenBank/DDBJ whole genome shotgun (WGS) entry which is preliminary data.</text>
</comment>
<evidence type="ECO:0000313" key="1">
    <source>
        <dbReference type="EMBL" id="KAK3076491.1"/>
    </source>
</evidence>
<dbReference type="Proteomes" id="UP001186974">
    <property type="component" value="Unassembled WGS sequence"/>
</dbReference>
<evidence type="ECO:0000313" key="2">
    <source>
        <dbReference type="Proteomes" id="UP001186974"/>
    </source>
</evidence>
<name>A0ACC3DIV4_9PEZI</name>
<sequence>MAGSRRKRKATTDAIQSDGSEKVSKETESSTPGKALRVAPPGASERKPSEMIEGELYNHRSEAKRFGYYARKQR</sequence>